<name>A0A1G2C771_9BACT</name>
<dbReference type="Proteomes" id="UP000176648">
    <property type="component" value="Unassembled WGS sequence"/>
</dbReference>
<reference evidence="1 2" key="1">
    <citation type="journal article" date="2016" name="Nat. Commun.">
        <title>Thousands of microbial genomes shed light on interconnected biogeochemical processes in an aquifer system.</title>
        <authorList>
            <person name="Anantharaman K."/>
            <person name="Brown C.T."/>
            <person name="Hug L.A."/>
            <person name="Sharon I."/>
            <person name="Castelle C.J."/>
            <person name="Probst A.J."/>
            <person name="Thomas B.C."/>
            <person name="Singh A."/>
            <person name="Wilkins M.J."/>
            <person name="Karaoz U."/>
            <person name="Brodie E.L."/>
            <person name="Williams K.H."/>
            <person name="Hubbard S.S."/>
            <person name="Banfield J.F."/>
        </authorList>
    </citation>
    <scope>NUCLEOTIDE SEQUENCE [LARGE SCALE GENOMIC DNA]</scope>
</reference>
<evidence type="ECO:0000313" key="1">
    <source>
        <dbReference type="EMBL" id="OGY96490.1"/>
    </source>
</evidence>
<dbReference type="EMBL" id="MHKU01000030">
    <property type="protein sequence ID" value="OGY96490.1"/>
    <property type="molecule type" value="Genomic_DNA"/>
</dbReference>
<sequence length="83" mass="9584">MPKLLSATDYENSPTGVNVLDARAEELIRLKKRKPRRSFPLAVRTPNAVTQVSVQKVIRVDREREEVVLRVVVPLKWIRLQLP</sequence>
<evidence type="ECO:0000313" key="2">
    <source>
        <dbReference type="Proteomes" id="UP000176648"/>
    </source>
</evidence>
<gene>
    <name evidence="1" type="ORF">A2122_02220</name>
</gene>
<dbReference type="AlphaFoldDB" id="A0A1G2C771"/>
<proteinExistence type="predicted"/>
<accession>A0A1G2C771</accession>
<comment type="caution">
    <text evidence="1">The sequence shown here is derived from an EMBL/GenBank/DDBJ whole genome shotgun (WGS) entry which is preliminary data.</text>
</comment>
<protein>
    <submittedName>
        <fullName evidence="1">Uncharacterized protein</fullName>
    </submittedName>
</protein>
<organism evidence="1 2">
    <name type="scientific">Candidatus Liptonbacteria bacterium GWB1_49_6</name>
    <dbReference type="NCBI Taxonomy" id="1798644"/>
    <lineage>
        <taxon>Bacteria</taxon>
        <taxon>Candidatus Liptoniibacteriota</taxon>
    </lineage>
</organism>